<accession>A0A6S6UKT3</accession>
<evidence type="ECO:0000256" key="2">
    <source>
        <dbReference type="ARBA" id="ARBA00022679"/>
    </source>
</evidence>
<keyword evidence="2" id="KW-0808">Transferase</keyword>
<gene>
    <name evidence="3" type="ORF">HELGO_WM7584</name>
</gene>
<name>A0A6S6UKT3_9GAMM</name>
<sequence length="399" mass="45192">MRLPTPSEQELQHSQRLCERIKQVIRESPDGSISFRHYMQMALYEPGLGYYVAGKNKLGVAGDFTTAPEISRLFSQCLANQCAEILQQNKAWQILEFGAGRGIMAADILLHLETLDCLPEKYLILELSPELQTRQRDTLNRLAPHLNEKVEWLSSLPDKPFQGMMLANEVLDAMPVEMFSIIEGDWFTAVVSINEQKNDANEFDLVLTEGTGKLPIPSSLNNKDWQHYPSPYTSEFNPNLQGWINSLSDILEQGLVLLVDYGYEHDDYYRPERDRGTLLCHYRHHVHDQALLWPGLQDITASVDFTAVADAAELAGLTVAAYTTQANFLFSNGLESLFNQALESNPEQQYQLAQQVRLLTLPSEMGERFKVISLTKGFTSAEDTHTLSASQPFDQRHRL</sequence>
<proteinExistence type="predicted"/>
<protein>
    <submittedName>
        <fullName evidence="3">COG1565: Uncharacterized conserved protein</fullName>
    </submittedName>
</protein>
<dbReference type="InterPro" id="IPR029063">
    <property type="entry name" value="SAM-dependent_MTases_sf"/>
</dbReference>
<dbReference type="GO" id="GO:0035243">
    <property type="term" value="F:protein-arginine omega-N symmetric methyltransferase activity"/>
    <property type="evidence" value="ECO:0007669"/>
    <property type="project" value="TreeGrafter"/>
</dbReference>
<dbReference type="GO" id="GO:0032259">
    <property type="term" value="P:methylation"/>
    <property type="evidence" value="ECO:0007669"/>
    <property type="project" value="UniProtKB-KW"/>
</dbReference>
<evidence type="ECO:0000256" key="1">
    <source>
        <dbReference type="ARBA" id="ARBA00022603"/>
    </source>
</evidence>
<dbReference type="EMBL" id="CACVAT010000546">
    <property type="protein sequence ID" value="CAA6829742.1"/>
    <property type="molecule type" value="Genomic_DNA"/>
</dbReference>
<keyword evidence="1" id="KW-0489">Methyltransferase</keyword>
<dbReference type="AlphaFoldDB" id="A0A6S6UKT3"/>
<dbReference type="InterPro" id="IPR038375">
    <property type="entry name" value="NDUFAF7_sf"/>
</dbReference>
<reference evidence="3" key="1">
    <citation type="submission" date="2020-01" db="EMBL/GenBank/DDBJ databases">
        <authorList>
            <person name="Meier V. D."/>
            <person name="Meier V D."/>
        </authorList>
    </citation>
    <scope>NUCLEOTIDE SEQUENCE</scope>
    <source>
        <strain evidence="3">HLG_WM_MAG_09</strain>
    </source>
</reference>
<dbReference type="PANTHER" id="PTHR12049:SF7">
    <property type="entry name" value="PROTEIN ARGININE METHYLTRANSFERASE NDUFAF7, MITOCHONDRIAL"/>
    <property type="match status" value="1"/>
</dbReference>
<organism evidence="3">
    <name type="scientific">uncultured Thiotrichaceae bacterium</name>
    <dbReference type="NCBI Taxonomy" id="298394"/>
    <lineage>
        <taxon>Bacteria</taxon>
        <taxon>Pseudomonadati</taxon>
        <taxon>Pseudomonadota</taxon>
        <taxon>Gammaproteobacteria</taxon>
        <taxon>Thiotrichales</taxon>
        <taxon>Thiotrichaceae</taxon>
        <taxon>environmental samples</taxon>
    </lineage>
</organism>
<evidence type="ECO:0000313" key="3">
    <source>
        <dbReference type="EMBL" id="CAA6829742.1"/>
    </source>
</evidence>
<dbReference type="Gene3D" id="3.40.50.12710">
    <property type="match status" value="1"/>
</dbReference>
<dbReference type="SUPFAM" id="SSF53335">
    <property type="entry name" value="S-adenosyl-L-methionine-dependent methyltransferases"/>
    <property type="match status" value="1"/>
</dbReference>
<dbReference type="Pfam" id="PF02636">
    <property type="entry name" value="Methyltransf_28"/>
    <property type="match status" value="1"/>
</dbReference>
<dbReference type="PANTHER" id="PTHR12049">
    <property type="entry name" value="PROTEIN ARGININE METHYLTRANSFERASE NDUFAF7, MITOCHONDRIAL"/>
    <property type="match status" value="1"/>
</dbReference>
<dbReference type="InterPro" id="IPR003788">
    <property type="entry name" value="NDUFAF7"/>
</dbReference>